<gene>
    <name evidence="3" type="ORF">ACHAXA_004930</name>
</gene>
<feature type="domain" description="Serine hydrolase" evidence="2">
    <location>
        <begin position="82"/>
        <end position="326"/>
    </location>
</feature>
<dbReference type="Pfam" id="PF03959">
    <property type="entry name" value="FSH1"/>
    <property type="match status" value="1"/>
</dbReference>
<dbReference type="SUPFAM" id="SSF53474">
    <property type="entry name" value="alpha/beta-Hydrolases"/>
    <property type="match status" value="1"/>
</dbReference>
<evidence type="ECO:0000256" key="1">
    <source>
        <dbReference type="ARBA" id="ARBA00022801"/>
    </source>
</evidence>
<dbReference type="Gene3D" id="3.40.50.1820">
    <property type="entry name" value="alpha/beta hydrolase"/>
    <property type="match status" value="1"/>
</dbReference>
<name>A0ABD3RS86_9STRA</name>
<reference evidence="3 4" key="1">
    <citation type="submission" date="2024-10" db="EMBL/GenBank/DDBJ databases">
        <title>Updated reference genomes for cyclostephanoid diatoms.</title>
        <authorList>
            <person name="Roberts W.R."/>
            <person name="Alverson A.J."/>
        </authorList>
    </citation>
    <scope>NUCLEOTIDE SEQUENCE [LARGE SCALE GENOMIC DNA]</scope>
    <source>
        <strain evidence="3 4">AJA228-03</strain>
    </source>
</reference>
<dbReference type="InterPro" id="IPR050593">
    <property type="entry name" value="LovG"/>
</dbReference>
<keyword evidence="4" id="KW-1185">Reference proteome</keyword>
<dbReference type="EMBL" id="JALLPB020000185">
    <property type="protein sequence ID" value="KAL3815728.1"/>
    <property type="molecule type" value="Genomic_DNA"/>
</dbReference>
<evidence type="ECO:0000313" key="4">
    <source>
        <dbReference type="Proteomes" id="UP001530377"/>
    </source>
</evidence>
<evidence type="ECO:0000313" key="3">
    <source>
        <dbReference type="EMBL" id="KAL3815728.1"/>
    </source>
</evidence>
<dbReference type="PANTHER" id="PTHR48070:SF6">
    <property type="entry name" value="ESTERASE OVCA2"/>
    <property type="match status" value="1"/>
</dbReference>
<dbReference type="PANTHER" id="PTHR48070">
    <property type="entry name" value="ESTERASE OVCA2"/>
    <property type="match status" value="1"/>
</dbReference>
<dbReference type="GO" id="GO:0016787">
    <property type="term" value="F:hydrolase activity"/>
    <property type="evidence" value="ECO:0007669"/>
    <property type="project" value="UniProtKB-KW"/>
</dbReference>
<proteinExistence type="predicted"/>
<dbReference type="AlphaFoldDB" id="A0ABD3RS86"/>
<sequence>MRSILARSRFSPIVLLSCRGATTAFSSQPTASLLLLRDFRNPTTYHHRTARMRVSSAGTDSWMLPPPSDGEGGRIGTDKCIVRILCLHGKGGNGTEFVDRTLLPLRSLVERRLVDDCIDGDANDGGGEGDNDISIRWESLTAPYDLISNDDDYDGGGYSWWTMPSGVRSYNAREYDGFEASEAMVMDAIFPESNDDIDSAARGSRYDIVFGHSQGAILMSALLSIRGRLWNTAPPGGGPRGYVLNGCAWPNPFGDSLSRVADGRISDIIDEAPSVPPRILFVMGKYDGVNPVESAMRVHDAYRAAGFDVSIVEHDGGHSVPAGKDEDSARALEEVVDWIVDIARRKVSKCM</sequence>
<comment type="caution">
    <text evidence="3">The sequence shown here is derived from an EMBL/GenBank/DDBJ whole genome shotgun (WGS) entry which is preliminary data.</text>
</comment>
<evidence type="ECO:0000259" key="2">
    <source>
        <dbReference type="Pfam" id="PF03959"/>
    </source>
</evidence>
<protein>
    <recommendedName>
        <fullName evidence="2">Serine hydrolase domain-containing protein</fullName>
    </recommendedName>
</protein>
<accession>A0ABD3RS86</accession>
<organism evidence="3 4">
    <name type="scientific">Cyclostephanos tholiformis</name>
    <dbReference type="NCBI Taxonomy" id="382380"/>
    <lineage>
        <taxon>Eukaryota</taxon>
        <taxon>Sar</taxon>
        <taxon>Stramenopiles</taxon>
        <taxon>Ochrophyta</taxon>
        <taxon>Bacillariophyta</taxon>
        <taxon>Coscinodiscophyceae</taxon>
        <taxon>Thalassiosirophycidae</taxon>
        <taxon>Stephanodiscales</taxon>
        <taxon>Stephanodiscaceae</taxon>
        <taxon>Cyclostephanos</taxon>
    </lineage>
</organism>
<dbReference type="InterPro" id="IPR005645">
    <property type="entry name" value="FSH-like_dom"/>
</dbReference>
<dbReference type="InterPro" id="IPR029058">
    <property type="entry name" value="AB_hydrolase_fold"/>
</dbReference>
<dbReference type="Proteomes" id="UP001530377">
    <property type="component" value="Unassembled WGS sequence"/>
</dbReference>
<keyword evidence="1" id="KW-0378">Hydrolase</keyword>